<keyword evidence="6 7" id="KW-0472">Membrane</keyword>
<feature type="transmembrane region" description="Helical" evidence="7">
    <location>
        <begin position="415"/>
        <end position="437"/>
    </location>
</feature>
<proteinExistence type="predicted"/>
<reference evidence="8" key="2">
    <citation type="journal article" date="2021" name="PeerJ">
        <title>Extensive microbial diversity within the chicken gut microbiome revealed by metagenomics and culture.</title>
        <authorList>
            <person name="Gilroy R."/>
            <person name="Ravi A."/>
            <person name="Getino M."/>
            <person name="Pursley I."/>
            <person name="Horton D.L."/>
            <person name="Alikhan N.F."/>
            <person name="Baker D."/>
            <person name="Gharbi K."/>
            <person name="Hall N."/>
            <person name="Watson M."/>
            <person name="Adriaenssens E.M."/>
            <person name="Foster-Nyarko E."/>
            <person name="Jarju S."/>
            <person name="Secka A."/>
            <person name="Antonio M."/>
            <person name="Oren A."/>
            <person name="Chaudhuri R.R."/>
            <person name="La Ragione R."/>
            <person name="Hildebrand F."/>
            <person name="Pallen M.J."/>
        </authorList>
    </citation>
    <scope>NUCLEOTIDE SEQUENCE</scope>
    <source>
        <strain evidence="8">CHK176-6737</strain>
    </source>
</reference>
<evidence type="ECO:0000256" key="5">
    <source>
        <dbReference type="ARBA" id="ARBA00022989"/>
    </source>
</evidence>
<feature type="transmembrane region" description="Helical" evidence="7">
    <location>
        <begin position="63"/>
        <end position="85"/>
    </location>
</feature>
<reference evidence="8" key="1">
    <citation type="submission" date="2020-10" db="EMBL/GenBank/DDBJ databases">
        <authorList>
            <person name="Gilroy R."/>
        </authorList>
    </citation>
    <scope>NUCLEOTIDE SEQUENCE</scope>
    <source>
        <strain evidence="8">CHK176-6737</strain>
    </source>
</reference>
<dbReference type="PIRSF" id="PIRSF006603">
    <property type="entry name" value="DinF"/>
    <property type="match status" value="1"/>
</dbReference>
<dbReference type="InterPro" id="IPR051327">
    <property type="entry name" value="MATE_MepA_subfamily"/>
</dbReference>
<feature type="transmembrane region" description="Helical" evidence="7">
    <location>
        <begin position="143"/>
        <end position="162"/>
    </location>
</feature>
<name>A0A9D1MWB1_9FIRM</name>
<protein>
    <submittedName>
        <fullName evidence="8">MATE family efflux transporter</fullName>
    </submittedName>
</protein>
<feature type="transmembrane region" description="Helical" evidence="7">
    <location>
        <begin position="239"/>
        <end position="260"/>
    </location>
</feature>
<dbReference type="AlphaFoldDB" id="A0A9D1MWB1"/>
<dbReference type="InterPro" id="IPR048279">
    <property type="entry name" value="MdtK-like"/>
</dbReference>
<dbReference type="GO" id="GO:0005886">
    <property type="term" value="C:plasma membrane"/>
    <property type="evidence" value="ECO:0007669"/>
    <property type="project" value="UniProtKB-SubCell"/>
</dbReference>
<evidence type="ECO:0000313" key="8">
    <source>
        <dbReference type="EMBL" id="HIU69916.1"/>
    </source>
</evidence>
<gene>
    <name evidence="8" type="ORF">IAD23_08170</name>
</gene>
<dbReference type="Proteomes" id="UP000824125">
    <property type="component" value="Unassembled WGS sequence"/>
</dbReference>
<feature type="transmembrane region" description="Helical" evidence="7">
    <location>
        <begin position="199"/>
        <end position="219"/>
    </location>
</feature>
<feature type="transmembrane region" description="Helical" evidence="7">
    <location>
        <begin position="106"/>
        <end position="123"/>
    </location>
</feature>
<feature type="transmembrane region" description="Helical" evidence="7">
    <location>
        <begin position="317"/>
        <end position="339"/>
    </location>
</feature>
<evidence type="ECO:0000313" key="9">
    <source>
        <dbReference type="Proteomes" id="UP000824125"/>
    </source>
</evidence>
<evidence type="ECO:0000256" key="1">
    <source>
        <dbReference type="ARBA" id="ARBA00004651"/>
    </source>
</evidence>
<dbReference type="PANTHER" id="PTHR43823">
    <property type="entry name" value="SPORULATION PROTEIN YKVU"/>
    <property type="match status" value="1"/>
</dbReference>
<dbReference type="GO" id="GO:0042910">
    <property type="term" value="F:xenobiotic transmembrane transporter activity"/>
    <property type="evidence" value="ECO:0007669"/>
    <property type="project" value="InterPro"/>
</dbReference>
<dbReference type="NCBIfam" id="TIGR00797">
    <property type="entry name" value="matE"/>
    <property type="match status" value="1"/>
</dbReference>
<evidence type="ECO:0000256" key="4">
    <source>
        <dbReference type="ARBA" id="ARBA00022692"/>
    </source>
</evidence>
<feature type="transmembrane region" description="Helical" evidence="7">
    <location>
        <begin position="280"/>
        <end position="305"/>
    </location>
</feature>
<keyword evidence="3" id="KW-1003">Cell membrane</keyword>
<evidence type="ECO:0000256" key="7">
    <source>
        <dbReference type="SAM" id="Phobius"/>
    </source>
</evidence>
<keyword evidence="2" id="KW-0813">Transport</keyword>
<organism evidence="8 9">
    <name type="scientific">Candidatus Scybalenecus merdavium</name>
    <dbReference type="NCBI Taxonomy" id="2840939"/>
    <lineage>
        <taxon>Bacteria</taxon>
        <taxon>Bacillati</taxon>
        <taxon>Bacillota</taxon>
        <taxon>Clostridia</taxon>
        <taxon>Eubacteriales</taxon>
        <taxon>Oscillospiraceae</taxon>
        <taxon>Oscillospiraceae incertae sedis</taxon>
        <taxon>Candidatus Scybalenecus</taxon>
    </lineage>
</organism>
<dbReference type="GO" id="GO:0015297">
    <property type="term" value="F:antiporter activity"/>
    <property type="evidence" value="ECO:0007669"/>
    <property type="project" value="InterPro"/>
</dbReference>
<dbReference type="InterPro" id="IPR002528">
    <property type="entry name" value="MATE_fam"/>
</dbReference>
<keyword evidence="4 7" id="KW-0812">Transmembrane</keyword>
<feature type="transmembrane region" description="Helical" evidence="7">
    <location>
        <begin position="169"/>
        <end position="193"/>
    </location>
</feature>
<evidence type="ECO:0000256" key="6">
    <source>
        <dbReference type="ARBA" id="ARBA00023136"/>
    </source>
</evidence>
<sequence length="446" mass="46921">MKRVRSEPGGTDTLRTGRIVPTFLRFFATTFAALFFGALYNLADALFVSRGVGDDAMGAVSVVLPFTILQGAAAQAIGGGAASIVSRCLGRGDRQAAGRATVTAMALFYGIAVLVSALGLLFTEPLLRLFGATDALLPMAREYFVVLLWGNVFSTGFSSIIRAEGKMRYALLIWLIPTSVDMLLNAVFIFGLGLGVRGAALSTVIGQAVSFCMAVLFFARFSGQDFRAVRPSRGFLPQIALLGLPVLVQMGGMSVITFVVNRLLGDVAGTQGVNTFAYVVRLASFGIMPFTAAAQAASPMIGFYLGAGARQRVKKTAVTACIVCALWAVLALLAVQAFPGVLMRVFTNSTDLVALGAQALRAVSPAILFVFLPLLFGAFFQSAGKMAGALFLNALPVACVPLFAWFLSARFGTSGIWWAFVLGCACACLFGALYAGLTVRKHSAAA</sequence>
<evidence type="ECO:0000256" key="2">
    <source>
        <dbReference type="ARBA" id="ARBA00022448"/>
    </source>
</evidence>
<feature type="transmembrane region" description="Helical" evidence="7">
    <location>
        <begin position="359"/>
        <end position="380"/>
    </location>
</feature>
<evidence type="ECO:0000256" key="3">
    <source>
        <dbReference type="ARBA" id="ARBA00022475"/>
    </source>
</evidence>
<comment type="caution">
    <text evidence="8">The sequence shown here is derived from an EMBL/GenBank/DDBJ whole genome shotgun (WGS) entry which is preliminary data.</text>
</comment>
<dbReference type="PANTHER" id="PTHR43823:SF3">
    <property type="entry name" value="MULTIDRUG EXPORT PROTEIN MEPA"/>
    <property type="match status" value="1"/>
</dbReference>
<accession>A0A9D1MWB1</accession>
<dbReference type="EMBL" id="DVNM01000045">
    <property type="protein sequence ID" value="HIU69916.1"/>
    <property type="molecule type" value="Genomic_DNA"/>
</dbReference>
<feature type="transmembrane region" description="Helical" evidence="7">
    <location>
        <begin position="23"/>
        <end position="43"/>
    </location>
</feature>
<dbReference type="Pfam" id="PF01554">
    <property type="entry name" value="MatE"/>
    <property type="match status" value="2"/>
</dbReference>
<comment type="subcellular location">
    <subcellularLocation>
        <location evidence="1">Cell membrane</location>
        <topology evidence="1">Multi-pass membrane protein</topology>
    </subcellularLocation>
</comment>
<keyword evidence="5 7" id="KW-1133">Transmembrane helix</keyword>
<feature type="transmembrane region" description="Helical" evidence="7">
    <location>
        <begin position="387"/>
        <end position="409"/>
    </location>
</feature>